<organism evidence="1 2">
    <name type="scientific">Candidatus Thiomargarita nelsonii</name>
    <dbReference type="NCBI Taxonomy" id="1003181"/>
    <lineage>
        <taxon>Bacteria</taxon>
        <taxon>Pseudomonadati</taxon>
        <taxon>Pseudomonadota</taxon>
        <taxon>Gammaproteobacteria</taxon>
        <taxon>Thiotrichales</taxon>
        <taxon>Thiotrichaceae</taxon>
        <taxon>Thiomargarita</taxon>
    </lineage>
</organism>
<gene>
    <name evidence="1" type="ORF">THIOM_002815</name>
</gene>
<evidence type="ECO:0000313" key="1">
    <source>
        <dbReference type="EMBL" id="OAD21417.1"/>
    </source>
</evidence>
<comment type="caution">
    <text evidence="1">The sequence shown here is derived from an EMBL/GenBank/DDBJ whole genome shotgun (WGS) entry which is preliminary data.</text>
</comment>
<dbReference type="AlphaFoldDB" id="A0A176S0G1"/>
<accession>A0A176S0G1</accession>
<keyword evidence="2" id="KW-1185">Reference proteome</keyword>
<sequence>MKKTLKPLESLAEFRATLPMAQTPSVEILRQMRDEGY</sequence>
<dbReference type="Proteomes" id="UP000076962">
    <property type="component" value="Unassembled WGS sequence"/>
</dbReference>
<protein>
    <submittedName>
        <fullName evidence="1">Uncharacterized protein</fullName>
    </submittedName>
</protein>
<name>A0A176S0G1_9GAMM</name>
<dbReference type="EMBL" id="LUTY01001648">
    <property type="protein sequence ID" value="OAD21417.1"/>
    <property type="molecule type" value="Genomic_DNA"/>
</dbReference>
<evidence type="ECO:0000313" key="2">
    <source>
        <dbReference type="Proteomes" id="UP000076962"/>
    </source>
</evidence>
<reference evidence="1 2" key="1">
    <citation type="submission" date="2016-05" db="EMBL/GenBank/DDBJ databases">
        <title>Single-cell genome of chain-forming Candidatus Thiomargarita nelsonii and comparison to other large sulfur-oxidizing bacteria.</title>
        <authorList>
            <person name="Winkel M."/>
            <person name="Salman V."/>
            <person name="Woyke T."/>
            <person name="Schulz-Vogt H."/>
            <person name="Richter M."/>
            <person name="Flood B."/>
            <person name="Bailey J."/>
            <person name="Amann R."/>
            <person name="Mussmann M."/>
        </authorList>
    </citation>
    <scope>NUCLEOTIDE SEQUENCE [LARGE SCALE GENOMIC DNA]</scope>
    <source>
        <strain evidence="1 2">THI036</strain>
    </source>
</reference>
<proteinExistence type="predicted"/>